<sequence length="149" mass="16542">MAEKNMKILAIAMSEKKKTRKVCVKEATLVENHGIEGDAHAGNWHRQISFLASERIEDFRKKGGKADFGDFAENIATTGVDWKTLPVGTRVRLGESALAEITQIGKKCHQKCEIYHQTGDCIMPREGVFAKVLKGGKIRPGDTLEIKFS</sequence>
<dbReference type="Pfam" id="PF03473">
    <property type="entry name" value="MOSC"/>
    <property type="match status" value="1"/>
</dbReference>
<dbReference type="EMBL" id="CAACVI010000050">
    <property type="protein sequence ID" value="VEN75191.1"/>
    <property type="molecule type" value="Genomic_DNA"/>
</dbReference>
<dbReference type="GO" id="GO:0030170">
    <property type="term" value="F:pyridoxal phosphate binding"/>
    <property type="evidence" value="ECO:0007669"/>
    <property type="project" value="InterPro"/>
</dbReference>
<dbReference type="InterPro" id="IPR005302">
    <property type="entry name" value="MoCF_Sase_C"/>
</dbReference>
<name>A0A484HIS9_9BACT</name>
<evidence type="ECO:0000259" key="1">
    <source>
        <dbReference type="PROSITE" id="PS51340"/>
    </source>
</evidence>
<dbReference type="SUPFAM" id="SSF50800">
    <property type="entry name" value="PK beta-barrel domain-like"/>
    <property type="match status" value="1"/>
</dbReference>
<dbReference type="Gene3D" id="2.40.33.20">
    <property type="entry name" value="PK beta-barrel domain-like"/>
    <property type="match status" value="1"/>
</dbReference>
<dbReference type="InterPro" id="IPR011037">
    <property type="entry name" value="Pyrv_Knase-like_insert_dom_sf"/>
</dbReference>
<feature type="domain" description="MOSC" evidence="1">
    <location>
        <begin position="22"/>
        <end position="147"/>
    </location>
</feature>
<dbReference type="PROSITE" id="PS51340">
    <property type="entry name" value="MOSC"/>
    <property type="match status" value="1"/>
</dbReference>
<dbReference type="GO" id="GO:0003824">
    <property type="term" value="F:catalytic activity"/>
    <property type="evidence" value="ECO:0007669"/>
    <property type="project" value="InterPro"/>
</dbReference>
<dbReference type="PANTHER" id="PTHR36930:SF1">
    <property type="entry name" value="MOSC DOMAIN-CONTAINING PROTEIN"/>
    <property type="match status" value="1"/>
</dbReference>
<protein>
    <submittedName>
        <fullName evidence="2">MOSC domain-containing protein</fullName>
    </submittedName>
</protein>
<proteinExistence type="predicted"/>
<dbReference type="AlphaFoldDB" id="A0A484HIS9"/>
<dbReference type="GO" id="GO:0030151">
    <property type="term" value="F:molybdenum ion binding"/>
    <property type="evidence" value="ECO:0007669"/>
    <property type="project" value="InterPro"/>
</dbReference>
<reference evidence="2" key="1">
    <citation type="submission" date="2019-01" db="EMBL/GenBank/DDBJ databases">
        <authorList>
            <consortium name="Genoscope - CEA"/>
            <person name="William W."/>
        </authorList>
    </citation>
    <scope>NUCLEOTIDE SEQUENCE</scope>
    <source>
        <strain evidence="2">CR-1</strain>
    </source>
</reference>
<organism evidence="2">
    <name type="scientific">uncultured Desulfobacteraceae bacterium</name>
    <dbReference type="NCBI Taxonomy" id="218296"/>
    <lineage>
        <taxon>Bacteria</taxon>
        <taxon>Pseudomonadati</taxon>
        <taxon>Thermodesulfobacteriota</taxon>
        <taxon>Desulfobacteria</taxon>
        <taxon>Desulfobacterales</taxon>
        <taxon>Desulfobacteraceae</taxon>
        <taxon>environmental samples</taxon>
    </lineage>
</organism>
<accession>A0A484HIS9</accession>
<evidence type="ECO:0000313" key="2">
    <source>
        <dbReference type="EMBL" id="VEN75191.1"/>
    </source>
</evidence>
<gene>
    <name evidence="2" type="ORF">EPICR_70032</name>
</gene>
<dbReference type="InterPro" id="IPR052716">
    <property type="entry name" value="MOSC_domain"/>
</dbReference>
<dbReference type="PANTHER" id="PTHR36930">
    <property type="entry name" value="METAL-SULFUR CLUSTER BIOSYNTHESIS PROTEINS YUAD-RELATED"/>
    <property type="match status" value="1"/>
</dbReference>